<dbReference type="RefSeq" id="XP_004361615.1">
    <property type="nucleotide sequence ID" value="XM_004361558.1"/>
</dbReference>
<dbReference type="EMBL" id="GL883007">
    <property type="protein sequence ID" value="EGG23764.1"/>
    <property type="molecule type" value="Genomic_DNA"/>
</dbReference>
<accession>F4PJJ0</accession>
<name>F4PJJ0_CACFS</name>
<proteinExistence type="predicted"/>
<keyword evidence="2" id="KW-1185">Reference proteome</keyword>
<evidence type="ECO:0000313" key="1">
    <source>
        <dbReference type="EMBL" id="EGG23764.1"/>
    </source>
</evidence>
<gene>
    <name evidence="1" type="ORF">DFA_05899</name>
</gene>
<reference evidence="2" key="1">
    <citation type="journal article" date="2011" name="Genome Res.">
        <title>Phylogeny-wide analysis of social amoeba genomes highlights ancient origins for complex intercellular communication.</title>
        <authorList>
            <person name="Heidel A.J."/>
            <person name="Lawal H.M."/>
            <person name="Felder M."/>
            <person name="Schilde C."/>
            <person name="Helps N.R."/>
            <person name="Tunggal B."/>
            <person name="Rivero F."/>
            <person name="John U."/>
            <person name="Schleicher M."/>
            <person name="Eichinger L."/>
            <person name="Platzer M."/>
            <person name="Noegel A.A."/>
            <person name="Schaap P."/>
            <person name="Gloeckner G."/>
        </authorList>
    </citation>
    <scope>NUCLEOTIDE SEQUENCE [LARGE SCALE GENOMIC DNA]</scope>
    <source>
        <strain evidence="2">SH3</strain>
    </source>
</reference>
<dbReference type="GeneID" id="14876213"/>
<dbReference type="KEGG" id="dfa:DFA_05899"/>
<sequence>MLATTSIVHLSADQHLNHRPDRLIIGVKRE</sequence>
<dbReference type="Proteomes" id="UP000007797">
    <property type="component" value="Unassembled WGS sequence"/>
</dbReference>
<protein>
    <submittedName>
        <fullName evidence="1">Uncharacterized protein</fullName>
    </submittedName>
</protein>
<dbReference type="AlphaFoldDB" id="F4PJJ0"/>
<evidence type="ECO:0000313" key="2">
    <source>
        <dbReference type="Proteomes" id="UP000007797"/>
    </source>
</evidence>
<organism evidence="1 2">
    <name type="scientific">Cavenderia fasciculata</name>
    <name type="common">Slime mold</name>
    <name type="synonym">Dictyostelium fasciculatum</name>
    <dbReference type="NCBI Taxonomy" id="261658"/>
    <lineage>
        <taxon>Eukaryota</taxon>
        <taxon>Amoebozoa</taxon>
        <taxon>Evosea</taxon>
        <taxon>Eumycetozoa</taxon>
        <taxon>Dictyostelia</taxon>
        <taxon>Acytosteliales</taxon>
        <taxon>Cavenderiaceae</taxon>
        <taxon>Cavenderia</taxon>
    </lineage>
</organism>